<name>A0A9J6AAU2_SOLCO</name>
<organism evidence="1 2">
    <name type="scientific">Solanum commersonii</name>
    <name type="common">Commerson's wild potato</name>
    <name type="synonym">Commerson's nightshade</name>
    <dbReference type="NCBI Taxonomy" id="4109"/>
    <lineage>
        <taxon>Eukaryota</taxon>
        <taxon>Viridiplantae</taxon>
        <taxon>Streptophyta</taxon>
        <taxon>Embryophyta</taxon>
        <taxon>Tracheophyta</taxon>
        <taxon>Spermatophyta</taxon>
        <taxon>Magnoliopsida</taxon>
        <taxon>eudicotyledons</taxon>
        <taxon>Gunneridae</taxon>
        <taxon>Pentapetalae</taxon>
        <taxon>asterids</taxon>
        <taxon>lamiids</taxon>
        <taxon>Solanales</taxon>
        <taxon>Solanaceae</taxon>
        <taxon>Solanoideae</taxon>
        <taxon>Solaneae</taxon>
        <taxon>Solanum</taxon>
    </lineage>
</organism>
<evidence type="ECO:0000313" key="2">
    <source>
        <dbReference type="Proteomes" id="UP000824120"/>
    </source>
</evidence>
<dbReference type="EMBL" id="JACXVP010000002">
    <property type="protein sequence ID" value="KAG5621757.1"/>
    <property type="molecule type" value="Genomic_DNA"/>
</dbReference>
<proteinExistence type="predicted"/>
<evidence type="ECO:0000313" key="1">
    <source>
        <dbReference type="EMBL" id="KAG5621757.1"/>
    </source>
</evidence>
<comment type="caution">
    <text evidence="1">The sequence shown here is derived from an EMBL/GenBank/DDBJ whole genome shotgun (WGS) entry which is preliminary data.</text>
</comment>
<keyword evidence="2" id="KW-1185">Reference proteome</keyword>
<reference evidence="1 2" key="1">
    <citation type="submission" date="2020-09" db="EMBL/GenBank/DDBJ databases">
        <title>De no assembly of potato wild relative species, Solanum commersonii.</title>
        <authorList>
            <person name="Cho K."/>
        </authorList>
    </citation>
    <scope>NUCLEOTIDE SEQUENCE [LARGE SCALE GENOMIC DNA]</scope>
    <source>
        <strain evidence="1">LZ3.2</strain>
        <tissue evidence="1">Leaf</tissue>
    </source>
</reference>
<protein>
    <submittedName>
        <fullName evidence="1">Uncharacterized protein</fullName>
    </submittedName>
</protein>
<accession>A0A9J6AAU2</accession>
<sequence length="98" mass="11083">METLEATMLMHIFREQNKVADKLSKEGLKCKVYGDSNFLLVPPVFVNQQVWADTLGTMYSRNINLNYYVNGPSMSQDSSTSATSSFGVEQQLISNFIY</sequence>
<dbReference type="Proteomes" id="UP000824120">
    <property type="component" value="Chromosome 2"/>
</dbReference>
<gene>
    <name evidence="1" type="ORF">H5410_006975</name>
</gene>
<dbReference type="AlphaFoldDB" id="A0A9J6AAU2"/>
<dbReference type="OrthoDB" id="1306118at2759"/>